<gene>
    <name evidence="16" type="ORF">DPMN_092184</name>
</gene>
<dbReference type="PRINTS" id="PR00986">
    <property type="entry name" value="TRNASYNTHVAL"/>
</dbReference>
<dbReference type="GO" id="GO:0002161">
    <property type="term" value="F:aminoacyl-tRNA deacylase activity"/>
    <property type="evidence" value="ECO:0007669"/>
    <property type="project" value="InterPro"/>
</dbReference>
<dbReference type="GO" id="GO:0005524">
    <property type="term" value="F:ATP binding"/>
    <property type="evidence" value="ECO:0007669"/>
    <property type="project" value="UniProtKB-KW"/>
</dbReference>
<dbReference type="InterPro" id="IPR001412">
    <property type="entry name" value="aa-tRNA-synth_I_CS"/>
</dbReference>
<feature type="domain" description="Aminoacyl-tRNA synthetase class Ia" evidence="14">
    <location>
        <begin position="107"/>
        <end position="733"/>
    </location>
</feature>
<dbReference type="SUPFAM" id="SSF52374">
    <property type="entry name" value="Nucleotidylyl transferase"/>
    <property type="match status" value="1"/>
</dbReference>
<dbReference type="InterPro" id="IPR037118">
    <property type="entry name" value="Val-tRNA_synth_C_sf"/>
</dbReference>
<evidence type="ECO:0000256" key="8">
    <source>
        <dbReference type="ARBA" id="ARBA00024407"/>
    </source>
</evidence>
<dbReference type="InterPro" id="IPR033705">
    <property type="entry name" value="Anticodon_Ia_Val"/>
</dbReference>
<dbReference type="SUPFAM" id="SSF50677">
    <property type="entry name" value="ValRS/IleRS/LeuRS editing domain"/>
    <property type="match status" value="1"/>
</dbReference>
<sequence>MADSPATADQSGAGEGALPKVKSEKELAKEQKKAEKLAKFEEKKKKKAEEEAQKKAKEADGESKKKKPEPKEKAVVKYESNTPDGEKKDTSCPMPEAYSPSYVEAAWYKWWVKQQFFKPEYNDPAMDTEKRGLFMMVIPPPNVTGSLHLGHALTNAVEDCLTRWHRMNGKVTLWVPGCDHAGIATQVVVEKKVWREQKKTRHDLGRENFVDEIWKWKREKGDRIYEQLEKLGGSYDWDRKCFTMDEKLSTAVTEAFIQLHERGLIYRSVRLVNWSCTLNSAISDIEVDKEELEGKTMIAVPGYKDKVEFGVLISFAYKVEGSDDEIVVATTRIETMLGDTAVAVHPDDDRYMKYHGKYVKHPFVDRRLPIVCDSFVERAFGTGAVKITPAHDHNDYEVGLRHKLPFLTVIDDKGNMTGDCGVFSGMKRFDARRAVLKALEEKGLLRGKLDNPMVVPICSRSKDVIEPLLKPQWYVDTKDMSADAVKVVQDKELKIIPESHEKTWFNWLENCRDWCISRQLWWGHRIPAYFVTVDDPSVPQGSDIDGEYWIVGKNEEEAKEKAAKKFKVPKEKITLRQDPDVLDTWFSSALFPCSVLGWPNKTPDLEKFYPGTLLETGHDILFFWVARMVMFGRTLMGKLPFTEVFLHAMIRDAHGRKMSKSLGNVVDPLDVIQGITLEDLHKRLEEGNLDEKEYKTAREGQKQDYPNGIPECGTDALRFALIAYTSQGRDINLNVLRVQGYRFFCNKLWNATRFALIALGPDFKPKPSAQLTGSENEMELWILSRLSYAVEKCKEGFENYDFPLATNALYNFWLYELCNWYLENIKPTIYGTDEKAKVVCQDVLYTCLDTGLRLLHPFMPFVTEELFQRLPRRSASEPPSICVTPYPLTKDFTWHNPDLEQEVDFVQNIVKSVRSVRGDYNITNKMKPDLFIRCSDEETAKLVQKHTDTIKVITLAADVRVLTGETPPAGCAVQTVSAKCETHFMIKDFIDIQNEIGKLTSKKDRLQGQLKKIQDSMARDDYLTKVPEGIQQENNTKQAELNEEIEKLTAAMNMLSSIQ</sequence>
<protein>
    <recommendedName>
        <fullName evidence="8">Valine--tRNA ligase</fullName>
        <ecNumber evidence="2">6.1.1.9</ecNumber>
    </recommendedName>
    <alternativeName>
        <fullName evidence="9">Valyl-tRNA synthetase</fullName>
    </alternativeName>
</protein>
<keyword evidence="4 11" id="KW-0547">Nucleotide-binding</keyword>
<dbReference type="SUPFAM" id="SSF47323">
    <property type="entry name" value="Anticodon-binding domain of a subclass of class I aminoacyl-tRNA synthetases"/>
    <property type="match status" value="1"/>
</dbReference>
<feature type="domain" description="Methionyl/Valyl/Leucyl/Isoleucyl-tRNA synthetase anticodon-binding" evidence="15">
    <location>
        <begin position="780"/>
        <end position="927"/>
    </location>
</feature>
<evidence type="ECO:0000259" key="14">
    <source>
        <dbReference type="Pfam" id="PF00133"/>
    </source>
</evidence>
<dbReference type="PANTHER" id="PTHR11946">
    <property type="entry name" value="VALYL-TRNA SYNTHETASES"/>
    <property type="match status" value="1"/>
</dbReference>
<feature type="compositionally biased region" description="Basic and acidic residues" evidence="13">
    <location>
        <begin position="21"/>
        <end position="76"/>
    </location>
</feature>
<keyword evidence="3 11" id="KW-0436">Ligase</keyword>
<accession>A0A9D4R1F4</accession>
<evidence type="ECO:0000256" key="6">
    <source>
        <dbReference type="ARBA" id="ARBA00022917"/>
    </source>
</evidence>
<dbReference type="PROSITE" id="PS00178">
    <property type="entry name" value="AA_TRNA_LIGASE_I"/>
    <property type="match status" value="1"/>
</dbReference>
<dbReference type="Gene3D" id="3.40.50.620">
    <property type="entry name" value="HUPs"/>
    <property type="match status" value="2"/>
</dbReference>
<comment type="catalytic activity">
    <reaction evidence="10">
        <text>tRNA(Val) + L-valine + ATP = L-valyl-tRNA(Val) + AMP + diphosphate</text>
        <dbReference type="Rhea" id="RHEA:10704"/>
        <dbReference type="Rhea" id="RHEA-COMP:9672"/>
        <dbReference type="Rhea" id="RHEA-COMP:9708"/>
        <dbReference type="ChEBI" id="CHEBI:30616"/>
        <dbReference type="ChEBI" id="CHEBI:33019"/>
        <dbReference type="ChEBI" id="CHEBI:57762"/>
        <dbReference type="ChEBI" id="CHEBI:78442"/>
        <dbReference type="ChEBI" id="CHEBI:78537"/>
        <dbReference type="ChEBI" id="CHEBI:456215"/>
        <dbReference type="EC" id="6.1.1.9"/>
    </reaction>
</comment>
<dbReference type="FunFam" id="3.40.50.620:FF:000119">
    <property type="entry name" value="Putative valine--tRNA ligase-like"/>
    <property type="match status" value="1"/>
</dbReference>
<dbReference type="InterPro" id="IPR002303">
    <property type="entry name" value="Valyl-tRNA_ligase"/>
</dbReference>
<dbReference type="Gene3D" id="1.10.287.380">
    <property type="entry name" value="Valyl-tRNA synthetase, C-terminal domain"/>
    <property type="match status" value="1"/>
</dbReference>
<evidence type="ECO:0000256" key="7">
    <source>
        <dbReference type="ARBA" id="ARBA00023146"/>
    </source>
</evidence>
<evidence type="ECO:0000259" key="15">
    <source>
        <dbReference type="Pfam" id="PF08264"/>
    </source>
</evidence>
<dbReference type="PANTHER" id="PTHR11946:SF109">
    <property type="entry name" value="VALINE--TRNA LIGASE"/>
    <property type="match status" value="1"/>
</dbReference>
<dbReference type="FunFam" id="3.90.740.10:FF:000005">
    <property type="entry name" value="Valine--tRNA ligase, mitochondrial"/>
    <property type="match status" value="1"/>
</dbReference>
<dbReference type="EMBL" id="JAIWYP010000003">
    <property type="protein sequence ID" value="KAH3849780.1"/>
    <property type="molecule type" value="Genomic_DNA"/>
</dbReference>
<dbReference type="EC" id="6.1.1.9" evidence="2"/>
<evidence type="ECO:0000256" key="11">
    <source>
        <dbReference type="RuleBase" id="RU363035"/>
    </source>
</evidence>
<dbReference type="CDD" id="cd00817">
    <property type="entry name" value="ValRS_core"/>
    <property type="match status" value="1"/>
</dbReference>
<feature type="coiled-coil region" evidence="12">
    <location>
        <begin position="996"/>
        <end position="1058"/>
    </location>
</feature>
<dbReference type="Pfam" id="PF00133">
    <property type="entry name" value="tRNA-synt_1"/>
    <property type="match status" value="1"/>
</dbReference>
<dbReference type="InterPro" id="IPR009008">
    <property type="entry name" value="Val/Leu/Ile-tRNA-synth_edit"/>
</dbReference>
<evidence type="ECO:0000313" key="17">
    <source>
        <dbReference type="Proteomes" id="UP000828390"/>
    </source>
</evidence>
<keyword evidence="12" id="KW-0175">Coiled coil</keyword>
<dbReference type="SUPFAM" id="SSF46589">
    <property type="entry name" value="tRNA-binding arm"/>
    <property type="match status" value="1"/>
</dbReference>
<comment type="similarity">
    <text evidence="1 11">Belongs to the class-I aminoacyl-tRNA synthetase family.</text>
</comment>
<dbReference type="Proteomes" id="UP000828390">
    <property type="component" value="Unassembled WGS sequence"/>
</dbReference>
<dbReference type="FunFam" id="3.40.50.620:FF:000020">
    <property type="entry name" value="Valine--tRNA ligase, mitochondrial"/>
    <property type="match status" value="1"/>
</dbReference>
<dbReference type="GO" id="GO:0006438">
    <property type="term" value="P:valyl-tRNA aminoacylation"/>
    <property type="evidence" value="ECO:0007669"/>
    <property type="project" value="InterPro"/>
</dbReference>
<organism evidence="16 17">
    <name type="scientific">Dreissena polymorpha</name>
    <name type="common">Zebra mussel</name>
    <name type="synonym">Mytilus polymorpha</name>
    <dbReference type="NCBI Taxonomy" id="45954"/>
    <lineage>
        <taxon>Eukaryota</taxon>
        <taxon>Metazoa</taxon>
        <taxon>Spiralia</taxon>
        <taxon>Lophotrochozoa</taxon>
        <taxon>Mollusca</taxon>
        <taxon>Bivalvia</taxon>
        <taxon>Autobranchia</taxon>
        <taxon>Heteroconchia</taxon>
        <taxon>Euheterodonta</taxon>
        <taxon>Imparidentia</taxon>
        <taxon>Neoheterodontei</taxon>
        <taxon>Myida</taxon>
        <taxon>Dreissenoidea</taxon>
        <taxon>Dreissenidae</taxon>
        <taxon>Dreissena</taxon>
    </lineage>
</organism>
<keyword evidence="6 11" id="KW-0648">Protein biosynthesis</keyword>
<evidence type="ECO:0000256" key="9">
    <source>
        <dbReference type="ARBA" id="ARBA00029936"/>
    </source>
</evidence>
<evidence type="ECO:0000256" key="1">
    <source>
        <dbReference type="ARBA" id="ARBA00005594"/>
    </source>
</evidence>
<dbReference type="InterPro" id="IPR010978">
    <property type="entry name" value="tRNA-bd_arm"/>
</dbReference>
<evidence type="ECO:0000256" key="13">
    <source>
        <dbReference type="SAM" id="MobiDB-lite"/>
    </source>
</evidence>
<feature type="region of interest" description="Disordered" evidence="13">
    <location>
        <begin position="1"/>
        <end position="92"/>
    </location>
</feature>
<evidence type="ECO:0000256" key="4">
    <source>
        <dbReference type="ARBA" id="ARBA00022741"/>
    </source>
</evidence>
<evidence type="ECO:0000256" key="10">
    <source>
        <dbReference type="ARBA" id="ARBA00047552"/>
    </source>
</evidence>
<keyword evidence="5 11" id="KW-0067">ATP-binding</keyword>
<dbReference type="InterPro" id="IPR002300">
    <property type="entry name" value="aa-tRNA-synth_Ia"/>
</dbReference>
<dbReference type="NCBIfam" id="NF004349">
    <property type="entry name" value="PRK05729.1"/>
    <property type="match status" value="1"/>
</dbReference>
<reference evidence="16" key="2">
    <citation type="submission" date="2020-11" db="EMBL/GenBank/DDBJ databases">
        <authorList>
            <person name="McCartney M.A."/>
            <person name="Auch B."/>
            <person name="Kono T."/>
            <person name="Mallez S."/>
            <person name="Becker A."/>
            <person name="Gohl D.M."/>
            <person name="Silverstein K.A.T."/>
            <person name="Koren S."/>
            <person name="Bechman K.B."/>
            <person name="Herman A."/>
            <person name="Abrahante J.E."/>
            <person name="Garbe J."/>
        </authorList>
    </citation>
    <scope>NUCLEOTIDE SEQUENCE</scope>
    <source>
        <strain evidence="16">Duluth1</strain>
        <tissue evidence="16">Whole animal</tissue>
    </source>
</reference>
<comment type="caution">
    <text evidence="16">The sequence shown here is derived from an EMBL/GenBank/DDBJ whole genome shotgun (WGS) entry which is preliminary data.</text>
</comment>
<dbReference type="AlphaFoldDB" id="A0A9D4R1F4"/>
<dbReference type="GO" id="GO:0004832">
    <property type="term" value="F:valine-tRNA ligase activity"/>
    <property type="evidence" value="ECO:0007669"/>
    <property type="project" value="UniProtKB-EC"/>
</dbReference>
<dbReference type="Gene3D" id="1.10.730.10">
    <property type="entry name" value="Isoleucyl-tRNA Synthetase, Domain 1"/>
    <property type="match status" value="1"/>
</dbReference>
<proteinExistence type="inferred from homology"/>
<dbReference type="InterPro" id="IPR014729">
    <property type="entry name" value="Rossmann-like_a/b/a_fold"/>
</dbReference>
<keyword evidence="17" id="KW-1185">Reference proteome</keyword>
<evidence type="ECO:0000256" key="12">
    <source>
        <dbReference type="SAM" id="Coils"/>
    </source>
</evidence>
<dbReference type="InterPro" id="IPR009080">
    <property type="entry name" value="tRNAsynth_Ia_anticodon-bd"/>
</dbReference>
<name>A0A9D4R1F4_DREPO</name>
<dbReference type="CDD" id="cd07962">
    <property type="entry name" value="Anticodon_Ia_Val"/>
    <property type="match status" value="1"/>
</dbReference>
<evidence type="ECO:0000256" key="3">
    <source>
        <dbReference type="ARBA" id="ARBA00022598"/>
    </source>
</evidence>
<dbReference type="GO" id="GO:0005829">
    <property type="term" value="C:cytosol"/>
    <property type="evidence" value="ECO:0007669"/>
    <property type="project" value="TreeGrafter"/>
</dbReference>
<dbReference type="FunFam" id="1.10.730.10:FF:000015">
    <property type="entry name" value="Valine--tRNA ligase"/>
    <property type="match status" value="1"/>
</dbReference>
<dbReference type="HAMAP" id="MF_02004">
    <property type="entry name" value="Val_tRNA_synth_type1"/>
    <property type="match status" value="1"/>
</dbReference>
<evidence type="ECO:0000256" key="5">
    <source>
        <dbReference type="ARBA" id="ARBA00022840"/>
    </source>
</evidence>
<dbReference type="NCBIfam" id="TIGR00422">
    <property type="entry name" value="valS"/>
    <property type="match status" value="1"/>
</dbReference>
<evidence type="ECO:0000256" key="2">
    <source>
        <dbReference type="ARBA" id="ARBA00013169"/>
    </source>
</evidence>
<dbReference type="Gene3D" id="3.90.740.10">
    <property type="entry name" value="Valyl/Leucyl/Isoleucyl-tRNA synthetase, editing domain"/>
    <property type="match status" value="1"/>
</dbReference>
<reference evidence="16" key="1">
    <citation type="journal article" date="2019" name="bioRxiv">
        <title>The Genome of the Zebra Mussel, Dreissena polymorpha: A Resource for Invasive Species Research.</title>
        <authorList>
            <person name="McCartney M.A."/>
            <person name="Auch B."/>
            <person name="Kono T."/>
            <person name="Mallez S."/>
            <person name="Zhang Y."/>
            <person name="Obille A."/>
            <person name="Becker A."/>
            <person name="Abrahante J.E."/>
            <person name="Garbe J."/>
            <person name="Badalamenti J.P."/>
            <person name="Herman A."/>
            <person name="Mangelson H."/>
            <person name="Liachko I."/>
            <person name="Sullivan S."/>
            <person name="Sone E.D."/>
            <person name="Koren S."/>
            <person name="Silverstein K.A.T."/>
            <person name="Beckman K.B."/>
            <person name="Gohl D.M."/>
        </authorList>
    </citation>
    <scope>NUCLEOTIDE SEQUENCE</scope>
    <source>
        <strain evidence="16">Duluth1</strain>
        <tissue evidence="16">Whole animal</tissue>
    </source>
</reference>
<dbReference type="InterPro" id="IPR013155">
    <property type="entry name" value="M/V/L/I-tRNA-synth_anticd-bd"/>
</dbReference>
<dbReference type="Pfam" id="PF08264">
    <property type="entry name" value="Anticodon_1"/>
    <property type="match status" value="1"/>
</dbReference>
<dbReference type="OrthoDB" id="629407at2759"/>
<keyword evidence="7 11" id="KW-0030">Aminoacyl-tRNA synthetase</keyword>
<evidence type="ECO:0000313" key="16">
    <source>
        <dbReference type="EMBL" id="KAH3849780.1"/>
    </source>
</evidence>